<accession>A0A376THV5</accession>
<keyword evidence="1" id="KW-0560">Oxidoreductase</keyword>
<proteinExistence type="predicted"/>
<dbReference type="EC" id="1.1.1.42" evidence="1"/>
<evidence type="ECO:0000313" key="1">
    <source>
        <dbReference type="EMBL" id="STI76418.1"/>
    </source>
</evidence>
<dbReference type="GO" id="GO:0004450">
    <property type="term" value="F:isocitrate dehydrogenase (NADP+) activity"/>
    <property type="evidence" value="ECO:0007669"/>
    <property type="project" value="UniProtKB-EC"/>
</dbReference>
<evidence type="ECO:0000313" key="2">
    <source>
        <dbReference type="Proteomes" id="UP000254405"/>
    </source>
</evidence>
<gene>
    <name evidence="1" type="primary">icdA_4</name>
    <name evidence="1" type="ORF">NCTC8985_01678</name>
</gene>
<sequence length="38" mass="4147">MESKVVVPAQGKKITLQNGKLNVPENPIILTLKVMESV</sequence>
<reference evidence="1 2" key="1">
    <citation type="submission" date="2018-06" db="EMBL/GenBank/DDBJ databases">
        <authorList>
            <consortium name="Pathogen Informatics"/>
            <person name="Doyle S."/>
        </authorList>
    </citation>
    <scope>NUCLEOTIDE SEQUENCE [LARGE SCALE GENOMIC DNA]</scope>
    <source>
        <strain evidence="1 2">NCTC8985</strain>
    </source>
</reference>
<dbReference type="AlphaFoldDB" id="A0A376THV5"/>
<dbReference type="EMBL" id="UGCO01000001">
    <property type="protein sequence ID" value="STI76418.1"/>
    <property type="molecule type" value="Genomic_DNA"/>
</dbReference>
<protein>
    <submittedName>
        <fullName evidence="1">Isocitrate dehydrogenase</fullName>
        <ecNumber evidence="1">1.1.1.42</ecNumber>
    </submittedName>
</protein>
<name>A0A376THV5_ECOLX</name>
<organism evidence="1 2">
    <name type="scientific">Escherichia coli</name>
    <dbReference type="NCBI Taxonomy" id="562"/>
    <lineage>
        <taxon>Bacteria</taxon>
        <taxon>Pseudomonadati</taxon>
        <taxon>Pseudomonadota</taxon>
        <taxon>Gammaproteobacteria</taxon>
        <taxon>Enterobacterales</taxon>
        <taxon>Enterobacteriaceae</taxon>
        <taxon>Escherichia</taxon>
    </lineage>
</organism>
<dbReference type="Proteomes" id="UP000254405">
    <property type="component" value="Unassembled WGS sequence"/>
</dbReference>